<sequence>KQAEETIITVMNVTNLNLPESDSKMTIFTRK</sequence>
<comment type="caution">
    <text evidence="1">The sequence shown here is derived from an EMBL/GenBank/DDBJ whole genome shotgun (WGS) entry which is preliminary data.</text>
</comment>
<dbReference type="AlphaFoldDB" id="A0A484GL61"/>
<evidence type="ECO:0000313" key="2">
    <source>
        <dbReference type="Proteomes" id="UP000295264"/>
    </source>
</evidence>
<feature type="non-terminal residue" evidence="1">
    <location>
        <position position="1"/>
    </location>
</feature>
<reference evidence="1 2" key="1">
    <citation type="journal article" date="2018" name="Genomics">
        <title>Molecular footprints of inshore aquatic adaptation in Indo-Pacific humpback dolphin (Sousa chinensis).</title>
        <authorList>
            <person name="Ming Y."/>
            <person name="Jian J."/>
            <person name="Yu F."/>
            <person name="Yu X."/>
            <person name="Wang J."/>
            <person name="Liu W."/>
        </authorList>
    </citation>
    <scope>NUCLEOTIDE SEQUENCE [LARGE SCALE GENOMIC DNA]</scope>
    <source>
        <strain evidence="1">MY-2018</strain>
        <tissue evidence="1">Skin</tissue>
    </source>
</reference>
<dbReference type="EMBL" id="QWLN02006054">
    <property type="protein sequence ID" value="TEA36537.1"/>
    <property type="molecule type" value="Genomic_DNA"/>
</dbReference>
<gene>
    <name evidence="1" type="ORF">DBR06_SOUSAS15910007</name>
</gene>
<evidence type="ECO:0000313" key="1">
    <source>
        <dbReference type="EMBL" id="TEA36537.1"/>
    </source>
</evidence>
<organism evidence="1 2">
    <name type="scientific">Sousa chinensis</name>
    <name type="common">Indo-pacific humpbacked dolphin</name>
    <name type="synonym">Steno chinensis</name>
    <dbReference type="NCBI Taxonomy" id="103600"/>
    <lineage>
        <taxon>Eukaryota</taxon>
        <taxon>Metazoa</taxon>
        <taxon>Chordata</taxon>
        <taxon>Craniata</taxon>
        <taxon>Vertebrata</taxon>
        <taxon>Euteleostomi</taxon>
        <taxon>Mammalia</taxon>
        <taxon>Eutheria</taxon>
        <taxon>Laurasiatheria</taxon>
        <taxon>Artiodactyla</taxon>
        <taxon>Whippomorpha</taxon>
        <taxon>Cetacea</taxon>
        <taxon>Odontoceti</taxon>
        <taxon>Delphinidae</taxon>
        <taxon>Sousa</taxon>
    </lineage>
</organism>
<proteinExistence type="predicted"/>
<accession>A0A484GL61</accession>
<protein>
    <submittedName>
        <fullName evidence="1">Uncharacterized protein</fullName>
    </submittedName>
</protein>
<keyword evidence="2" id="KW-1185">Reference proteome</keyword>
<name>A0A484GL61_SOUCH</name>
<dbReference type="Proteomes" id="UP000295264">
    <property type="component" value="Unassembled WGS sequence"/>
</dbReference>